<reference evidence="1 2" key="1">
    <citation type="submission" date="2020-08" db="EMBL/GenBank/DDBJ databases">
        <title>Genomic Encyclopedia of Type Strains, Phase IV (KMG-IV): sequencing the most valuable type-strain genomes for metagenomic binning, comparative biology and taxonomic classification.</title>
        <authorList>
            <person name="Goeker M."/>
        </authorList>
    </citation>
    <scope>NUCLEOTIDE SEQUENCE [LARGE SCALE GENOMIC DNA]</scope>
    <source>
        <strain evidence="1 2">DSM 102134</strain>
    </source>
</reference>
<name>A0A7W9YWJ6_9HYPH</name>
<dbReference type="EMBL" id="JACHEJ010000003">
    <property type="protein sequence ID" value="MBB6179727.1"/>
    <property type="molecule type" value="Genomic_DNA"/>
</dbReference>
<comment type="caution">
    <text evidence="1">The sequence shown here is derived from an EMBL/GenBank/DDBJ whole genome shotgun (WGS) entry which is preliminary data.</text>
</comment>
<organism evidence="1 2">
    <name type="scientific">Pseudorhizobium flavum</name>
    <dbReference type="NCBI Taxonomy" id="1335061"/>
    <lineage>
        <taxon>Bacteria</taxon>
        <taxon>Pseudomonadati</taxon>
        <taxon>Pseudomonadota</taxon>
        <taxon>Alphaproteobacteria</taxon>
        <taxon>Hyphomicrobiales</taxon>
        <taxon>Rhizobiaceae</taxon>
        <taxon>Rhizobium/Agrobacterium group</taxon>
        <taxon>Pseudorhizobium</taxon>
    </lineage>
</organism>
<dbReference type="Proteomes" id="UP000535501">
    <property type="component" value="Unassembled WGS sequence"/>
</dbReference>
<evidence type="ECO:0000313" key="1">
    <source>
        <dbReference type="EMBL" id="MBB6179727.1"/>
    </source>
</evidence>
<dbReference type="InterPro" id="IPR016181">
    <property type="entry name" value="Acyl_CoA_acyltransferase"/>
</dbReference>
<sequence length="371" mass="40660">MSQSAGQGSVRDLERDDISAVARLFQNTFRNGQEVPGALVEYIREVFLDHPWHEEDLRSKVFVGEKGELKGFIGVFPSRLQLEGRPVRAAFAGSMMVQEPERNPLAGARLLRAFLAGPQDISLTETANATALGMWQKLALPLDTAYSLNWLRVFRPVSAAVNAAERRLPSARILRPLGRAADAVVEKTGVSSLRLSKGATARRISFRDASENEFAEAVLLLSKSFPLRPLWNRAMLDWFIGHARQKRALGAPVWRIAESRNGDIAACYAYFGGAGRIGWLLQALCAPAIAGDLVDDLFVHADGSGCAGLRGGGHPWLTHELITRKAVFYGRAFFVAHSKDESLLEPIKSGQALISGLAGENWTRLIGDRFD</sequence>
<dbReference type="RefSeq" id="WP_139346177.1">
    <property type="nucleotide sequence ID" value="NZ_JACHEJ010000003.1"/>
</dbReference>
<evidence type="ECO:0000313" key="2">
    <source>
        <dbReference type="Proteomes" id="UP000535501"/>
    </source>
</evidence>
<accession>A0A7W9YWJ6</accession>
<keyword evidence="2" id="KW-1185">Reference proteome</keyword>
<evidence type="ECO:0008006" key="3">
    <source>
        <dbReference type="Google" id="ProtNLM"/>
    </source>
</evidence>
<gene>
    <name evidence="1" type="ORF">HNQ75_001695</name>
</gene>
<protein>
    <recommendedName>
        <fullName evidence="3">GNAT family N-acetyltransferase</fullName>
    </recommendedName>
</protein>
<dbReference type="AlphaFoldDB" id="A0A7W9YWJ6"/>
<dbReference type="SUPFAM" id="SSF55729">
    <property type="entry name" value="Acyl-CoA N-acyltransferases (Nat)"/>
    <property type="match status" value="1"/>
</dbReference>
<proteinExistence type="predicted"/>
<dbReference type="Gene3D" id="3.40.630.30">
    <property type="match status" value="1"/>
</dbReference>